<comment type="function">
    <text evidence="8">Catalyzes the last two sequential reactions in the de novo biosynthetic pathway for UDP-N-acetylglucosamine (UDP-GlcNAc). The C-terminal domain catalyzes the transfer of acetyl group from acetyl coenzyme A to glucosamine-1-phosphate (GlcN-1-P) to produce N-acetylglucosamine-1-phosphate (GlcNAc-1-P), which is converted into UDP-GlcNAc by the transfer of uridine 5-monophosphate (from uridine 5-triphosphate), a reaction catalyzed by the N-terminal domain.</text>
</comment>
<dbReference type="PANTHER" id="PTHR43584">
    <property type="entry name" value="NUCLEOTIDYL TRANSFERASE"/>
    <property type="match status" value="1"/>
</dbReference>
<evidence type="ECO:0000256" key="4">
    <source>
        <dbReference type="ARBA" id="ARBA00022695"/>
    </source>
</evidence>
<evidence type="ECO:0000256" key="8">
    <source>
        <dbReference type="ARBA" id="ARBA00049628"/>
    </source>
</evidence>
<evidence type="ECO:0000259" key="9">
    <source>
        <dbReference type="Pfam" id="PF12804"/>
    </source>
</evidence>
<dbReference type="Pfam" id="PF12804">
    <property type="entry name" value="NTP_transf_3"/>
    <property type="match status" value="1"/>
</dbReference>
<sequence>MTASPLSAIVLAAGKGSRMGSDLPKVLHEVGGRAMIHHVLDAGRAAGVGRFVVVVGHEAQRVRAELSGASDVDFAEQAEQLGTGHAAAVAEPFFAGAASGPDVLVLCGDMPLTRPETLRKILAAHREEGAAATLGTAVLDDPDGYGRVVRDADGRFDRIVEQKDADAATLAIREVNPSLYAFRAGDLFGELSKLSSDNAQGEYYLTDVPGQLKARGGSVALVPALAADEVIGINTKAHLAEVDRIFRRRSAGGRDVPDASSTPAPGADE</sequence>
<dbReference type="GO" id="GO:0019134">
    <property type="term" value="F:glucosamine-1-phosphate N-acetyltransferase activity"/>
    <property type="evidence" value="ECO:0007669"/>
    <property type="project" value="UniProtKB-EC"/>
</dbReference>
<dbReference type="InterPro" id="IPR025877">
    <property type="entry name" value="MobA-like_NTP_Trfase"/>
</dbReference>
<dbReference type="HOGENOM" id="CLU_029499_15_0_0"/>
<evidence type="ECO:0000256" key="1">
    <source>
        <dbReference type="ARBA" id="ARBA00007707"/>
    </source>
</evidence>
<comment type="catalytic activity">
    <reaction evidence="6">
        <text>alpha-D-glucosamine 1-phosphate + acetyl-CoA = N-acetyl-alpha-D-glucosamine 1-phosphate + CoA + H(+)</text>
        <dbReference type="Rhea" id="RHEA:13725"/>
        <dbReference type="ChEBI" id="CHEBI:15378"/>
        <dbReference type="ChEBI" id="CHEBI:57287"/>
        <dbReference type="ChEBI" id="CHEBI:57288"/>
        <dbReference type="ChEBI" id="CHEBI:57776"/>
        <dbReference type="ChEBI" id="CHEBI:58516"/>
        <dbReference type="EC" id="2.3.1.157"/>
    </reaction>
</comment>
<evidence type="ECO:0000256" key="3">
    <source>
        <dbReference type="ARBA" id="ARBA00022679"/>
    </source>
</evidence>
<accession>I0IHQ4</accession>
<dbReference type="GO" id="GO:0003977">
    <property type="term" value="F:UDP-N-acetylglucosamine diphosphorylase activity"/>
    <property type="evidence" value="ECO:0007669"/>
    <property type="project" value="UniProtKB-EC"/>
</dbReference>
<keyword evidence="4 10" id="KW-0548">Nucleotidyltransferase</keyword>
<evidence type="ECO:0000313" key="11">
    <source>
        <dbReference type="Proteomes" id="UP000007881"/>
    </source>
</evidence>
<keyword evidence="11" id="KW-1185">Reference proteome</keyword>
<dbReference type="KEGG" id="phm:PSMK_26330"/>
<dbReference type="CDD" id="cd02540">
    <property type="entry name" value="GT2_GlmU_N_bac"/>
    <property type="match status" value="1"/>
</dbReference>
<dbReference type="EC" id="2.7.7.23" evidence="10"/>
<dbReference type="SUPFAM" id="SSF53448">
    <property type="entry name" value="Nucleotide-diphospho-sugar transferases"/>
    <property type="match status" value="1"/>
</dbReference>
<feature type="domain" description="MobA-like NTP transferase" evidence="9">
    <location>
        <begin position="8"/>
        <end position="133"/>
    </location>
</feature>
<dbReference type="InterPro" id="IPR050065">
    <property type="entry name" value="GlmU-like"/>
</dbReference>
<proteinExistence type="inferred from homology"/>
<evidence type="ECO:0000256" key="6">
    <source>
        <dbReference type="ARBA" id="ARBA00048247"/>
    </source>
</evidence>
<dbReference type="PATRIC" id="fig|1142394.8.peg.2720"/>
<keyword evidence="3 10" id="KW-0808">Transferase</keyword>
<organism evidence="10 11">
    <name type="scientific">Phycisphaera mikurensis (strain NBRC 102666 / KCTC 22515 / FYK2301M01)</name>
    <dbReference type="NCBI Taxonomy" id="1142394"/>
    <lineage>
        <taxon>Bacteria</taxon>
        <taxon>Pseudomonadati</taxon>
        <taxon>Planctomycetota</taxon>
        <taxon>Phycisphaerae</taxon>
        <taxon>Phycisphaerales</taxon>
        <taxon>Phycisphaeraceae</taxon>
        <taxon>Phycisphaera</taxon>
    </lineage>
</organism>
<dbReference type="eggNOG" id="COG1207">
    <property type="taxonomic scope" value="Bacteria"/>
</dbReference>
<comment type="similarity">
    <text evidence="1">In the C-terminal section; belongs to the transferase hexapeptide repeat family.</text>
</comment>
<evidence type="ECO:0000256" key="7">
    <source>
        <dbReference type="ARBA" id="ARBA00048493"/>
    </source>
</evidence>
<dbReference type="PANTHER" id="PTHR43584:SF3">
    <property type="entry name" value="BIFUNCTIONAL PROTEIN GLMU"/>
    <property type="match status" value="1"/>
</dbReference>
<evidence type="ECO:0000313" key="10">
    <source>
        <dbReference type="EMBL" id="BAM04792.1"/>
    </source>
</evidence>
<protein>
    <submittedName>
        <fullName evidence="10">Putative UDP-N-acetylglucosamine pyrophosphorylase</fullName>
        <ecNumber evidence="10">2.7.7.23</ecNumber>
    </submittedName>
</protein>
<comment type="similarity">
    <text evidence="2">In the N-terminal section; belongs to the N-acetylglucosamine-1-phosphate uridyltransferase family.</text>
</comment>
<evidence type="ECO:0000256" key="5">
    <source>
        <dbReference type="ARBA" id="ARBA00023315"/>
    </source>
</evidence>
<reference evidence="10 11" key="1">
    <citation type="submission" date="2012-02" db="EMBL/GenBank/DDBJ databases">
        <title>Complete genome sequence of Phycisphaera mikurensis NBRC 102666.</title>
        <authorList>
            <person name="Ankai A."/>
            <person name="Hosoyama A."/>
            <person name="Terui Y."/>
            <person name="Sekine M."/>
            <person name="Fukai R."/>
            <person name="Kato Y."/>
            <person name="Nakamura S."/>
            <person name="Yamada-Narita S."/>
            <person name="Kawakoshi A."/>
            <person name="Fukunaga Y."/>
            <person name="Yamazaki S."/>
            <person name="Fujita N."/>
        </authorList>
    </citation>
    <scope>NUCLEOTIDE SEQUENCE [LARGE SCALE GENOMIC DNA]</scope>
    <source>
        <strain evidence="11">NBRC 102666 / KCTC 22515 / FYK2301M01</strain>
    </source>
</reference>
<dbReference type="Gene3D" id="3.90.550.10">
    <property type="entry name" value="Spore Coat Polysaccharide Biosynthesis Protein SpsA, Chain A"/>
    <property type="match status" value="1"/>
</dbReference>
<dbReference type="AlphaFoldDB" id="I0IHQ4"/>
<dbReference type="RefSeq" id="WP_014438005.1">
    <property type="nucleotide sequence ID" value="NC_017080.1"/>
</dbReference>
<comment type="catalytic activity">
    <reaction evidence="7">
        <text>N-acetyl-alpha-D-glucosamine 1-phosphate + UTP + H(+) = UDP-N-acetyl-alpha-D-glucosamine + diphosphate</text>
        <dbReference type="Rhea" id="RHEA:13509"/>
        <dbReference type="ChEBI" id="CHEBI:15378"/>
        <dbReference type="ChEBI" id="CHEBI:33019"/>
        <dbReference type="ChEBI" id="CHEBI:46398"/>
        <dbReference type="ChEBI" id="CHEBI:57705"/>
        <dbReference type="ChEBI" id="CHEBI:57776"/>
        <dbReference type="EC" id="2.7.7.23"/>
    </reaction>
</comment>
<dbReference type="InterPro" id="IPR029044">
    <property type="entry name" value="Nucleotide-diphossugar_trans"/>
</dbReference>
<name>I0IHQ4_PHYMF</name>
<keyword evidence="5" id="KW-0012">Acyltransferase</keyword>
<evidence type="ECO:0000256" key="2">
    <source>
        <dbReference type="ARBA" id="ARBA00007947"/>
    </source>
</evidence>
<dbReference type="Proteomes" id="UP000007881">
    <property type="component" value="Chromosome"/>
</dbReference>
<gene>
    <name evidence="10" type="ordered locus">PSMK_26330</name>
</gene>
<dbReference type="OrthoDB" id="9775031at2"/>
<dbReference type="STRING" id="1142394.PSMK_26330"/>
<dbReference type="EMBL" id="AP012338">
    <property type="protein sequence ID" value="BAM04792.1"/>
    <property type="molecule type" value="Genomic_DNA"/>
</dbReference>